<name>A0A5B8UAH0_9ACTN</name>
<sequence>MSVRVMSWVFDHSDVEHRGDLLVLLVLADHAHDDGTSAFPSVATIGKKARLTRRGAQLALRRLEASGAIAKDEATNTPRGTVSYSIRMGAN</sequence>
<dbReference type="Gene3D" id="1.10.10.10">
    <property type="entry name" value="Winged helix-like DNA-binding domain superfamily/Winged helix DNA-binding domain"/>
    <property type="match status" value="1"/>
</dbReference>
<reference evidence="1 2" key="1">
    <citation type="journal article" date="2018" name="J. Microbiol.">
        <title>Baekduia soli gen. nov., sp. nov., a novel bacterium isolated from the soil of Baekdu Mountain and proposal of a novel family name, Baekduiaceae fam. nov.</title>
        <authorList>
            <person name="An D.S."/>
            <person name="Siddiqi M.Z."/>
            <person name="Kim K.H."/>
            <person name="Yu H.S."/>
            <person name="Im W.T."/>
        </authorList>
    </citation>
    <scope>NUCLEOTIDE SEQUENCE [LARGE SCALE GENOMIC DNA]</scope>
    <source>
        <strain evidence="1 2">BR7-21</strain>
    </source>
</reference>
<dbReference type="Pfam" id="PF13730">
    <property type="entry name" value="HTH_36"/>
    <property type="match status" value="1"/>
</dbReference>
<dbReference type="KEGG" id="bsol:FSW04_20160"/>
<protein>
    <recommendedName>
        <fullName evidence="3">Helix-turn-helix domain-containing protein</fullName>
    </recommendedName>
</protein>
<organism evidence="1 2">
    <name type="scientific">Baekduia soli</name>
    <dbReference type="NCBI Taxonomy" id="496014"/>
    <lineage>
        <taxon>Bacteria</taxon>
        <taxon>Bacillati</taxon>
        <taxon>Actinomycetota</taxon>
        <taxon>Thermoleophilia</taxon>
        <taxon>Solirubrobacterales</taxon>
        <taxon>Baekduiaceae</taxon>
        <taxon>Baekduia</taxon>
    </lineage>
</organism>
<dbReference type="InterPro" id="IPR036388">
    <property type="entry name" value="WH-like_DNA-bd_sf"/>
</dbReference>
<evidence type="ECO:0000313" key="1">
    <source>
        <dbReference type="EMBL" id="QEC49662.1"/>
    </source>
</evidence>
<evidence type="ECO:0000313" key="2">
    <source>
        <dbReference type="Proteomes" id="UP000321805"/>
    </source>
</evidence>
<dbReference type="AlphaFoldDB" id="A0A5B8UAH0"/>
<dbReference type="Proteomes" id="UP000321805">
    <property type="component" value="Chromosome"/>
</dbReference>
<gene>
    <name evidence="1" type="ORF">FSW04_20160</name>
</gene>
<proteinExistence type="predicted"/>
<dbReference type="OrthoDB" id="5198554at2"/>
<dbReference type="EMBL" id="CP042430">
    <property type="protein sequence ID" value="QEC49662.1"/>
    <property type="molecule type" value="Genomic_DNA"/>
</dbReference>
<evidence type="ECO:0008006" key="3">
    <source>
        <dbReference type="Google" id="ProtNLM"/>
    </source>
</evidence>
<accession>A0A5B8UAH0</accession>
<keyword evidence="2" id="KW-1185">Reference proteome</keyword>
<dbReference type="RefSeq" id="WP_146922027.1">
    <property type="nucleotide sequence ID" value="NZ_CP042430.1"/>
</dbReference>